<keyword evidence="1" id="KW-0812">Transmembrane</keyword>
<evidence type="ECO:0000256" key="1">
    <source>
        <dbReference type="SAM" id="Phobius"/>
    </source>
</evidence>
<dbReference type="Proteomes" id="UP000649604">
    <property type="component" value="Unassembled WGS sequence"/>
</dbReference>
<evidence type="ECO:0000313" key="2">
    <source>
        <dbReference type="EMBL" id="MBD3323818.1"/>
    </source>
</evidence>
<keyword evidence="1" id="KW-0472">Membrane</keyword>
<feature type="transmembrane region" description="Helical" evidence="1">
    <location>
        <begin position="12"/>
        <end position="33"/>
    </location>
</feature>
<comment type="caution">
    <text evidence="2">The sequence shown here is derived from an EMBL/GenBank/DDBJ whole genome shotgun (WGS) entry which is preliminary data.</text>
</comment>
<dbReference type="AlphaFoldDB" id="A0A9D5Q501"/>
<evidence type="ECO:0000313" key="3">
    <source>
        <dbReference type="Proteomes" id="UP000649604"/>
    </source>
</evidence>
<reference evidence="2" key="1">
    <citation type="submission" date="2019-11" db="EMBL/GenBank/DDBJ databases">
        <title>Microbial mats filling the niche in hypersaline microbial mats.</title>
        <authorList>
            <person name="Wong H.L."/>
            <person name="Macleod F.I."/>
            <person name="White R.A. III"/>
            <person name="Burns B.P."/>
        </authorList>
    </citation>
    <scope>NUCLEOTIDE SEQUENCE</scope>
    <source>
        <strain evidence="2">Rbin_158</strain>
    </source>
</reference>
<proteinExistence type="predicted"/>
<keyword evidence="1" id="KW-1133">Transmembrane helix</keyword>
<feature type="non-terminal residue" evidence="2">
    <location>
        <position position="124"/>
    </location>
</feature>
<protein>
    <submittedName>
        <fullName evidence="2">Uncharacterized protein</fullName>
    </submittedName>
</protein>
<sequence length="124" mass="13880">MLEKIKSLGLRWKFGGLIFVALLLTVLILLITLRGFLNREFEALYGDPATKGLFVADLLANELEPFIETNRDAQEVQQTVDTYKAVYGIYGVQYLLVLDATSNVIVDTYQGRVPQSLIDLNPVS</sequence>
<organism evidence="2 3">
    <name type="scientific">candidate division KSB3 bacterium</name>
    <dbReference type="NCBI Taxonomy" id="2044937"/>
    <lineage>
        <taxon>Bacteria</taxon>
        <taxon>candidate division KSB3</taxon>
    </lineage>
</organism>
<gene>
    <name evidence="2" type="ORF">GF339_04495</name>
</gene>
<dbReference type="EMBL" id="WJJP01000138">
    <property type="protein sequence ID" value="MBD3323818.1"/>
    <property type="molecule type" value="Genomic_DNA"/>
</dbReference>
<name>A0A9D5Q501_9BACT</name>
<accession>A0A9D5Q501</accession>